<feature type="domain" description="Methyltransferase type 11" evidence="1">
    <location>
        <begin position="52"/>
        <end position="146"/>
    </location>
</feature>
<keyword evidence="2" id="KW-0808">Transferase</keyword>
<proteinExistence type="predicted"/>
<dbReference type="AlphaFoldDB" id="I0UZD7"/>
<evidence type="ECO:0000313" key="2">
    <source>
        <dbReference type="EMBL" id="EID53240.1"/>
    </source>
</evidence>
<dbReference type="InterPro" id="IPR029063">
    <property type="entry name" value="SAM-dependent_MTases_sf"/>
</dbReference>
<accession>I0UZD7</accession>
<dbReference type="InterPro" id="IPR050508">
    <property type="entry name" value="Methyltransf_Superfamily"/>
</dbReference>
<gene>
    <name evidence="2" type="ORF">SacxiDRAFT_0977</name>
</gene>
<dbReference type="InterPro" id="IPR013216">
    <property type="entry name" value="Methyltransf_11"/>
</dbReference>
<dbReference type="EMBL" id="JH636049">
    <property type="protein sequence ID" value="EID53240.1"/>
    <property type="molecule type" value="Genomic_DNA"/>
</dbReference>
<dbReference type="GO" id="GO:0032259">
    <property type="term" value="P:methylation"/>
    <property type="evidence" value="ECO:0007669"/>
    <property type="project" value="UniProtKB-KW"/>
</dbReference>
<keyword evidence="3" id="KW-1185">Reference proteome</keyword>
<protein>
    <submittedName>
        <fullName evidence="2">Methylase involved in ubiquinone/menaquinone biosynthesis</fullName>
    </submittedName>
</protein>
<sequence length="262" mass="28991">MRIFGRRTEVVPSPNIWYHADVYERENQVQDVDDAIWAYLASQVMWHGADVVDVGCGAGFHLPRLATTANSVVGVEPHPPLVRRASRRTAGRPSVTVLKGTAQRLPLPDASADVVHARTAYFFGPGCEPGLAEADRVLRPGGALVIVDLDTGVAPYGDWMLADLPRYRQAEVDTFFADEGFTCERITTRWSFPDRETMEAVLRIEFSPRVAARAVVETLRLNRDTEGRFDLPVGYRVLVRRKPDGLVRASVPRAGHGTLAES</sequence>
<name>I0UZD7_9PSEU</name>
<reference evidence="2 3" key="1">
    <citation type="submission" date="2012-01" db="EMBL/GenBank/DDBJ databases">
        <title>Improved High-Quality Draft sequence of Saccharomonospora xinjiangensis XJ-54.</title>
        <authorList>
            <consortium name="US DOE Joint Genome Institute"/>
            <person name="Lucas S."/>
            <person name="Han J."/>
            <person name="Lapidus A."/>
            <person name="Cheng J.-F."/>
            <person name="Goodwin L."/>
            <person name="Pitluck S."/>
            <person name="Peters L."/>
            <person name="Mikhailova N."/>
            <person name="Teshima H."/>
            <person name="Detter J.C."/>
            <person name="Han C."/>
            <person name="Tapia R."/>
            <person name="Land M."/>
            <person name="Hauser L."/>
            <person name="Kyrpides N."/>
            <person name="Ivanova N."/>
            <person name="Pagani I."/>
            <person name="Brambilla E.-M."/>
            <person name="Klenk H.-P."/>
            <person name="Woyke T."/>
        </authorList>
    </citation>
    <scope>NUCLEOTIDE SEQUENCE [LARGE SCALE GENOMIC DNA]</scope>
    <source>
        <strain evidence="2 3">XJ-54</strain>
    </source>
</reference>
<dbReference type="Proteomes" id="UP000004691">
    <property type="component" value="Unassembled WGS sequence"/>
</dbReference>
<dbReference type="STRING" id="882086.SacxiDRAFT_0977"/>
<dbReference type="Gene3D" id="3.40.50.150">
    <property type="entry name" value="Vaccinia Virus protein VP39"/>
    <property type="match status" value="1"/>
</dbReference>
<evidence type="ECO:0000259" key="1">
    <source>
        <dbReference type="Pfam" id="PF08241"/>
    </source>
</evidence>
<dbReference type="eggNOG" id="COG2226">
    <property type="taxonomic scope" value="Bacteria"/>
</dbReference>
<dbReference type="HOGENOM" id="CLU_1141927_0_0_11"/>
<dbReference type="CDD" id="cd02440">
    <property type="entry name" value="AdoMet_MTases"/>
    <property type="match status" value="1"/>
</dbReference>
<dbReference type="SUPFAM" id="SSF53335">
    <property type="entry name" value="S-adenosyl-L-methionine-dependent methyltransferases"/>
    <property type="match status" value="1"/>
</dbReference>
<dbReference type="Pfam" id="PF08241">
    <property type="entry name" value="Methyltransf_11"/>
    <property type="match status" value="1"/>
</dbReference>
<dbReference type="OrthoDB" id="9797252at2"/>
<dbReference type="PANTHER" id="PTHR42912">
    <property type="entry name" value="METHYLTRANSFERASE"/>
    <property type="match status" value="1"/>
</dbReference>
<evidence type="ECO:0000313" key="3">
    <source>
        <dbReference type="Proteomes" id="UP000004691"/>
    </source>
</evidence>
<keyword evidence="2" id="KW-0830">Ubiquinone</keyword>
<dbReference type="GO" id="GO:0008757">
    <property type="term" value="F:S-adenosylmethionine-dependent methyltransferase activity"/>
    <property type="evidence" value="ECO:0007669"/>
    <property type="project" value="InterPro"/>
</dbReference>
<organism evidence="2 3">
    <name type="scientific">Saccharomonospora xinjiangensis XJ-54</name>
    <dbReference type="NCBI Taxonomy" id="882086"/>
    <lineage>
        <taxon>Bacteria</taxon>
        <taxon>Bacillati</taxon>
        <taxon>Actinomycetota</taxon>
        <taxon>Actinomycetes</taxon>
        <taxon>Pseudonocardiales</taxon>
        <taxon>Pseudonocardiaceae</taxon>
        <taxon>Saccharomonospora</taxon>
    </lineage>
</organism>
<dbReference type="RefSeq" id="WP_006237355.1">
    <property type="nucleotide sequence ID" value="NZ_JH636049.1"/>
</dbReference>
<keyword evidence="2" id="KW-0489">Methyltransferase</keyword>